<dbReference type="SUPFAM" id="SSF53474">
    <property type="entry name" value="alpha/beta-Hydrolases"/>
    <property type="match status" value="1"/>
</dbReference>
<gene>
    <name evidence="4" type="ORF">SYV04_26815</name>
</gene>
<organism evidence="4 5">
    <name type="scientific">Hyalangium rubrum</name>
    <dbReference type="NCBI Taxonomy" id="3103134"/>
    <lineage>
        <taxon>Bacteria</taxon>
        <taxon>Pseudomonadati</taxon>
        <taxon>Myxococcota</taxon>
        <taxon>Myxococcia</taxon>
        <taxon>Myxococcales</taxon>
        <taxon>Cystobacterineae</taxon>
        <taxon>Archangiaceae</taxon>
        <taxon>Hyalangium</taxon>
    </lineage>
</organism>
<dbReference type="PANTHER" id="PTHR43037">
    <property type="entry name" value="UNNAMED PRODUCT-RELATED"/>
    <property type="match status" value="1"/>
</dbReference>
<keyword evidence="2" id="KW-0378">Hydrolase</keyword>
<evidence type="ECO:0000256" key="2">
    <source>
        <dbReference type="ARBA" id="ARBA00022801"/>
    </source>
</evidence>
<evidence type="ECO:0000256" key="3">
    <source>
        <dbReference type="SAM" id="MobiDB-lite"/>
    </source>
</evidence>
<dbReference type="EMBL" id="JAXIVS010000010">
    <property type="protein sequence ID" value="MDY7230035.1"/>
    <property type="molecule type" value="Genomic_DNA"/>
</dbReference>
<name>A0ABU5HD51_9BACT</name>
<keyword evidence="5" id="KW-1185">Reference proteome</keyword>
<dbReference type="PANTHER" id="PTHR43037:SF5">
    <property type="entry name" value="FERULOYL ESTERASE"/>
    <property type="match status" value="1"/>
</dbReference>
<keyword evidence="1" id="KW-0732">Signal</keyword>
<accession>A0ABU5HD51</accession>
<dbReference type="InterPro" id="IPR050955">
    <property type="entry name" value="Plant_Biomass_Hydrol_Est"/>
</dbReference>
<evidence type="ECO:0000313" key="5">
    <source>
        <dbReference type="Proteomes" id="UP001291309"/>
    </source>
</evidence>
<evidence type="ECO:0000313" key="4">
    <source>
        <dbReference type="EMBL" id="MDY7230035.1"/>
    </source>
</evidence>
<dbReference type="Gene3D" id="3.40.50.1820">
    <property type="entry name" value="alpha/beta hydrolase"/>
    <property type="match status" value="1"/>
</dbReference>
<feature type="compositionally biased region" description="Basic and acidic residues" evidence="3">
    <location>
        <begin position="1"/>
        <end position="10"/>
    </location>
</feature>
<dbReference type="InterPro" id="IPR029058">
    <property type="entry name" value="AB_hydrolase_fold"/>
</dbReference>
<proteinExistence type="predicted"/>
<reference evidence="4 5" key="1">
    <citation type="submission" date="2023-12" db="EMBL/GenBank/DDBJ databases">
        <title>the genome sequence of Hyalangium sp. s54d21.</title>
        <authorList>
            <person name="Zhang X."/>
        </authorList>
    </citation>
    <scope>NUCLEOTIDE SEQUENCE [LARGE SCALE GENOMIC DNA]</scope>
    <source>
        <strain evidence="5">s54d21</strain>
    </source>
</reference>
<protein>
    <submittedName>
        <fullName evidence="4">Phospholipase</fullName>
    </submittedName>
</protein>
<comment type="caution">
    <text evidence="4">The sequence shown here is derived from an EMBL/GenBank/DDBJ whole genome shotgun (WGS) entry which is preliminary data.</text>
</comment>
<sequence length="232" mass="25120">MSGQDKELARLRARPGTSREPAPPPGMHPLGLSLLKDGRLFVPTSYTPDRPATFALVLHGASGDGRRALEPLVAFAEEAGMVLLAPDARGPSWDRVWLRGWGPDVRYIDRALEHAFARFAVDPRRLVVLGFSDGASYALSLGLTNGDLFSHIVALSPGFAVPETLRGSPRVFVSQGLSDSVLPVDKCGRKVVSQMEKAGLRVRYREFDGGHEVPPAVAREAFDFFTGPDSTD</sequence>
<feature type="region of interest" description="Disordered" evidence="3">
    <location>
        <begin position="1"/>
        <end position="29"/>
    </location>
</feature>
<dbReference type="Proteomes" id="UP001291309">
    <property type="component" value="Unassembled WGS sequence"/>
</dbReference>
<dbReference type="RefSeq" id="WP_321548759.1">
    <property type="nucleotide sequence ID" value="NZ_JAXIVS010000010.1"/>
</dbReference>
<evidence type="ECO:0000256" key="1">
    <source>
        <dbReference type="ARBA" id="ARBA00022729"/>
    </source>
</evidence>